<name>A0AA39TZB3_9AGAR</name>
<dbReference type="AlphaFoldDB" id="A0AA39TZB3"/>
<feature type="non-terminal residue" evidence="1">
    <location>
        <position position="171"/>
    </location>
</feature>
<reference evidence="1" key="1">
    <citation type="submission" date="2023-06" db="EMBL/GenBank/DDBJ databases">
        <authorList>
            <consortium name="Lawrence Berkeley National Laboratory"/>
            <person name="Ahrendt S."/>
            <person name="Sahu N."/>
            <person name="Indic B."/>
            <person name="Wong-Bajracharya J."/>
            <person name="Merenyi Z."/>
            <person name="Ke H.-M."/>
            <person name="Monk M."/>
            <person name="Kocsube S."/>
            <person name="Drula E."/>
            <person name="Lipzen A."/>
            <person name="Balint B."/>
            <person name="Henrissat B."/>
            <person name="Andreopoulos B."/>
            <person name="Martin F.M."/>
            <person name="Harder C.B."/>
            <person name="Rigling D."/>
            <person name="Ford K.L."/>
            <person name="Foster G.D."/>
            <person name="Pangilinan J."/>
            <person name="Papanicolaou A."/>
            <person name="Barry K."/>
            <person name="LaButti K."/>
            <person name="Viragh M."/>
            <person name="Koriabine M."/>
            <person name="Yan M."/>
            <person name="Riley R."/>
            <person name="Champramary S."/>
            <person name="Plett K.L."/>
            <person name="Tsai I.J."/>
            <person name="Slot J."/>
            <person name="Sipos G."/>
            <person name="Plett J."/>
            <person name="Nagy L.G."/>
            <person name="Grigoriev I.V."/>
        </authorList>
    </citation>
    <scope>NUCLEOTIDE SEQUENCE</scope>
    <source>
        <strain evidence="1">ICMP 16352</strain>
    </source>
</reference>
<dbReference type="Proteomes" id="UP001175227">
    <property type="component" value="Unassembled WGS sequence"/>
</dbReference>
<comment type="caution">
    <text evidence="1">The sequence shown here is derived from an EMBL/GenBank/DDBJ whole genome shotgun (WGS) entry which is preliminary data.</text>
</comment>
<dbReference type="EMBL" id="JAUEPR010000079">
    <property type="protein sequence ID" value="KAK0467384.1"/>
    <property type="molecule type" value="Genomic_DNA"/>
</dbReference>
<accession>A0AA39TZB3</accession>
<evidence type="ECO:0000313" key="1">
    <source>
        <dbReference type="EMBL" id="KAK0467384.1"/>
    </source>
</evidence>
<protein>
    <submittedName>
        <fullName evidence="1">Uncharacterized protein</fullName>
    </submittedName>
</protein>
<evidence type="ECO:0000313" key="2">
    <source>
        <dbReference type="Proteomes" id="UP001175227"/>
    </source>
</evidence>
<proteinExistence type="predicted"/>
<keyword evidence="2" id="KW-1185">Reference proteome</keyword>
<sequence>MRHVINSYKAKSNAAAKDLITCCAVDKVHGKLVAENYQEDLLARDVSALMNKGALPGRLAYYIGMPVIFCSRNLSTDLKITNGAQGYLRHIETQMDCYENLCAKYAVVEFPASDVKLEGLPKGCFPIAPISWTFKHQMLNDKGKLANVSVTREQLPFQGGFACTGHVAQGQ</sequence>
<organism evidence="1 2">
    <name type="scientific">Armillaria novae-zelandiae</name>
    <dbReference type="NCBI Taxonomy" id="153914"/>
    <lineage>
        <taxon>Eukaryota</taxon>
        <taxon>Fungi</taxon>
        <taxon>Dikarya</taxon>
        <taxon>Basidiomycota</taxon>
        <taxon>Agaricomycotina</taxon>
        <taxon>Agaricomycetes</taxon>
        <taxon>Agaricomycetidae</taxon>
        <taxon>Agaricales</taxon>
        <taxon>Marasmiineae</taxon>
        <taxon>Physalacriaceae</taxon>
        <taxon>Armillaria</taxon>
    </lineage>
</organism>
<gene>
    <name evidence="1" type="ORF">IW261DRAFT_1346400</name>
</gene>